<feature type="transmembrane region" description="Helical" evidence="10">
    <location>
        <begin position="78"/>
        <end position="100"/>
    </location>
</feature>
<evidence type="ECO:0000256" key="6">
    <source>
        <dbReference type="ARBA" id="ARBA00022989"/>
    </source>
</evidence>
<keyword evidence="3 8" id="KW-0813">Transport</keyword>
<feature type="transmembrane region" description="Helical" evidence="10">
    <location>
        <begin position="29"/>
        <end position="48"/>
    </location>
</feature>
<evidence type="ECO:0000256" key="4">
    <source>
        <dbReference type="ARBA" id="ARBA00022475"/>
    </source>
</evidence>
<gene>
    <name evidence="11" type="ORF">MUN78_16195</name>
</gene>
<evidence type="ECO:0000256" key="8">
    <source>
        <dbReference type="PIRNR" id="PIRNR016661"/>
    </source>
</evidence>
<protein>
    <recommendedName>
        <fullName evidence="8">Biotin transporter</fullName>
    </recommendedName>
</protein>
<keyword evidence="7 8" id="KW-0472">Membrane</keyword>
<dbReference type="EMBL" id="CP095045">
    <property type="protein sequence ID" value="UOQ57172.1"/>
    <property type="molecule type" value="Genomic_DNA"/>
</dbReference>
<dbReference type="Proteomes" id="UP000831786">
    <property type="component" value="Chromosome"/>
</dbReference>
<keyword evidence="6 10" id="KW-1133">Transmembrane helix</keyword>
<evidence type="ECO:0000256" key="3">
    <source>
        <dbReference type="ARBA" id="ARBA00022448"/>
    </source>
</evidence>
<keyword evidence="5 10" id="KW-0812">Transmembrane</keyword>
<evidence type="ECO:0000256" key="2">
    <source>
        <dbReference type="ARBA" id="ARBA00010692"/>
    </source>
</evidence>
<sequence>MSSTDASTAAAPDAPQAHAPRRRSVATDLALVATFAALIAVCSIIPGISLGPAAVTLQTLAILLTGAVLGATRGLLAVLLYIAVGAAGLPIFSGGAAGLAPFAGPTVGYLVSFPFAAWLMGVIVERLPRGKAATSIPLVFLAGLAANLVFVHLLGPLGLAWRADMTLGAAFLFDLAFWPGDLVKTLIVAVVATAVHRAFPGLLPRRD</sequence>
<dbReference type="InterPro" id="IPR003784">
    <property type="entry name" value="BioY"/>
</dbReference>
<feature type="transmembrane region" description="Helical" evidence="10">
    <location>
        <begin position="175"/>
        <end position="199"/>
    </location>
</feature>
<dbReference type="Pfam" id="PF02632">
    <property type="entry name" value="BioY"/>
    <property type="match status" value="1"/>
</dbReference>
<feature type="compositionally biased region" description="Low complexity" evidence="9">
    <location>
        <begin position="1"/>
        <end position="18"/>
    </location>
</feature>
<keyword evidence="12" id="KW-1185">Reference proteome</keyword>
<dbReference type="PIRSF" id="PIRSF016661">
    <property type="entry name" value="BioY"/>
    <property type="match status" value="1"/>
</dbReference>
<feature type="transmembrane region" description="Helical" evidence="10">
    <location>
        <begin position="136"/>
        <end position="155"/>
    </location>
</feature>
<evidence type="ECO:0000256" key="7">
    <source>
        <dbReference type="ARBA" id="ARBA00023136"/>
    </source>
</evidence>
<evidence type="ECO:0000313" key="11">
    <source>
        <dbReference type="EMBL" id="UOQ57172.1"/>
    </source>
</evidence>
<comment type="similarity">
    <text evidence="2 8">Belongs to the BioY family.</text>
</comment>
<dbReference type="PANTHER" id="PTHR34295">
    <property type="entry name" value="BIOTIN TRANSPORTER BIOY"/>
    <property type="match status" value="1"/>
</dbReference>
<keyword evidence="4 8" id="KW-1003">Cell membrane</keyword>
<evidence type="ECO:0000313" key="12">
    <source>
        <dbReference type="Proteomes" id="UP000831786"/>
    </source>
</evidence>
<feature type="transmembrane region" description="Helical" evidence="10">
    <location>
        <begin position="106"/>
        <end position="124"/>
    </location>
</feature>
<dbReference type="PANTHER" id="PTHR34295:SF4">
    <property type="entry name" value="BIOTIN TRANSPORTER BIOY-RELATED"/>
    <property type="match status" value="1"/>
</dbReference>
<accession>A0ABY4FLL3</accession>
<reference evidence="11 12" key="1">
    <citation type="submission" date="2022-04" db="EMBL/GenBank/DDBJ databases">
        <title>Leucobacter sp. isolated from rhizosphere of garlic.</title>
        <authorList>
            <person name="Won M."/>
            <person name="Lee C.-M."/>
            <person name="Woen H.-Y."/>
            <person name="Kwon S.-W."/>
        </authorList>
    </citation>
    <scope>NUCLEOTIDE SEQUENCE [LARGE SCALE GENOMIC DNA]</scope>
    <source>
        <strain evidence="11 12">H21R-40</strain>
    </source>
</reference>
<feature type="region of interest" description="Disordered" evidence="9">
    <location>
        <begin position="1"/>
        <end position="20"/>
    </location>
</feature>
<evidence type="ECO:0000256" key="5">
    <source>
        <dbReference type="ARBA" id="ARBA00022692"/>
    </source>
</evidence>
<organism evidence="11 12">
    <name type="scientific">Leucobacter allii</name>
    <dbReference type="NCBI Taxonomy" id="2932247"/>
    <lineage>
        <taxon>Bacteria</taxon>
        <taxon>Bacillati</taxon>
        <taxon>Actinomycetota</taxon>
        <taxon>Actinomycetes</taxon>
        <taxon>Micrococcales</taxon>
        <taxon>Microbacteriaceae</taxon>
        <taxon>Leucobacter</taxon>
    </lineage>
</organism>
<evidence type="ECO:0000256" key="10">
    <source>
        <dbReference type="SAM" id="Phobius"/>
    </source>
</evidence>
<comment type="subcellular location">
    <subcellularLocation>
        <location evidence="1 8">Cell membrane</location>
        <topology evidence="1 8">Multi-pass membrane protein</topology>
    </subcellularLocation>
</comment>
<proteinExistence type="inferred from homology"/>
<evidence type="ECO:0000256" key="9">
    <source>
        <dbReference type="SAM" id="MobiDB-lite"/>
    </source>
</evidence>
<feature type="transmembrane region" description="Helical" evidence="10">
    <location>
        <begin position="54"/>
        <end position="71"/>
    </location>
</feature>
<name>A0ABY4FLL3_9MICO</name>
<dbReference type="RefSeq" id="WP_244727787.1">
    <property type="nucleotide sequence ID" value="NZ_CP095045.1"/>
</dbReference>
<dbReference type="Gene3D" id="1.10.1760.20">
    <property type="match status" value="1"/>
</dbReference>
<evidence type="ECO:0000256" key="1">
    <source>
        <dbReference type="ARBA" id="ARBA00004651"/>
    </source>
</evidence>